<feature type="transmembrane region" description="Helical" evidence="2">
    <location>
        <begin position="57"/>
        <end position="74"/>
    </location>
</feature>
<proteinExistence type="predicted"/>
<evidence type="ECO:0008006" key="5">
    <source>
        <dbReference type="Google" id="ProtNLM"/>
    </source>
</evidence>
<keyword evidence="2" id="KW-0812">Transmembrane</keyword>
<feature type="transmembrane region" description="Helical" evidence="2">
    <location>
        <begin position="112"/>
        <end position="135"/>
    </location>
</feature>
<protein>
    <recommendedName>
        <fullName evidence="5">DUF4407 domain-containing protein</fullName>
    </recommendedName>
</protein>
<gene>
    <name evidence="3" type="ORF">SAMN05444123_106322</name>
</gene>
<sequence length="519" mass="57761">MLDRTLYLIAGIDGKLIASCPDTDKMWVRQLGYSLCLSFIVVFGVSVYSLGYIIPELWLRIPVALVIALTLFLFDRALFQSDWFTQTAAQDVGAAVQSEAEAGRSLLRFGRIAVRLTISLILASVIASFLELAMFSSTITERIEANRVVANKPLFEKLATFETGLNAEIEQQSASLTALEQSLQATFAQSTNAAAAIAGLDAIDEQIKALVVREDALLGELKQLEPAMRKAASEMNAEEFGQRLDAESSMRPGFGPRYEFARRQKELIERQIAARTAELAHTRSKQEDLKTARSQLVDQETRQRAAERARLDDERGRIQAQIVATQSSLQQLQASRQPRIDAYWQKLRTEFQYREAGSASDPLTRMAAFEQLKQDPQQGATITMVSWMTRLFIIFLEVVPVVAKIFFSPPSVYAFKIQAHVARGCRRAEAADNNEVIELREDTAPSIVPAHATGLDAVLRGLTGLQTGRLYEPERRIEDRRKQMPLTALRGTGKKSVPIPRPSRPVRSSPRPASTLLPV</sequence>
<accession>A0A1H8U6G5</accession>
<evidence type="ECO:0000256" key="2">
    <source>
        <dbReference type="SAM" id="Phobius"/>
    </source>
</evidence>
<dbReference type="AlphaFoldDB" id="A0A1H8U6G5"/>
<evidence type="ECO:0000313" key="4">
    <source>
        <dbReference type="Proteomes" id="UP000199615"/>
    </source>
</evidence>
<evidence type="ECO:0000256" key="1">
    <source>
        <dbReference type="SAM" id="MobiDB-lite"/>
    </source>
</evidence>
<feature type="compositionally biased region" description="Basic and acidic residues" evidence="1">
    <location>
        <begin position="278"/>
        <end position="291"/>
    </location>
</feature>
<keyword evidence="2" id="KW-0472">Membrane</keyword>
<evidence type="ECO:0000313" key="3">
    <source>
        <dbReference type="EMBL" id="SEO98872.1"/>
    </source>
</evidence>
<dbReference type="InterPro" id="IPR025519">
    <property type="entry name" value="DUF4407"/>
</dbReference>
<feature type="transmembrane region" description="Helical" evidence="2">
    <location>
        <begin position="31"/>
        <end position="51"/>
    </location>
</feature>
<name>A0A1H8U6G5_9BRAD</name>
<keyword evidence="4" id="KW-1185">Reference proteome</keyword>
<reference evidence="4" key="1">
    <citation type="submission" date="2016-10" db="EMBL/GenBank/DDBJ databases">
        <authorList>
            <person name="Varghese N."/>
            <person name="Submissions S."/>
        </authorList>
    </citation>
    <scope>NUCLEOTIDE SEQUENCE [LARGE SCALE GENOMIC DNA]</scope>
    <source>
        <strain evidence="4">DSM 123</strain>
    </source>
</reference>
<dbReference type="OrthoDB" id="8135237at2"/>
<dbReference type="EMBL" id="FODT01000006">
    <property type="protein sequence ID" value="SEO98872.1"/>
    <property type="molecule type" value="Genomic_DNA"/>
</dbReference>
<organism evidence="3 4">
    <name type="scientific">Rhodopseudomonas pseudopalustris</name>
    <dbReference type="NCBI Taxonomy" id="1513892"/>
    <lineage>
        <taxon>Bacteria</taxon>
        <taxon>Pseudomonadati</taxon>
        <taxon>Pseudomonadota</taxon>
        <taxon>Alphaproteobacteria</taxon>
        <taxon>Hyphomicrobiales</taxon>
        <taxon>Nitrobacteraceae</taxon>
        <taxon>Rhodopseudomonas</taxon>
    </lineage>
</organism>
<dbReference type="Proteomes" id="UP000199615">
    <property type="component" value="Unassembled WGS sequence"/>
</dbReference>
<feature type="region of interest" description="Disordered" evidence="1">
    <location>
        <begin position="278"/>
        <end position="304"/>
    </location>
</feature>
<keyword evidence="2" id="KW-1133">Transmembrane helix</keyword>
<feature type="region of interest" description="Disordered" evidence="1">
    <location>
        <begin position="481"/>
        <end position="519"/>
    </location>
</feature>
<dbReference type="RefSeq" id="WP_092684568.1">
    <property type="nucleotide sequence ID" value="NZ_FODT01000006.1"/>
</dbReference>
<dbReference type="Pfam" id="PF14362">
    <property type="entry name" value="DUF4407"/>
    <property type="match status" value="1"/>
</dbReference>